<dbReference type="RefSeq" id="WP_113029780.1">
    <property type="nucleotide sequence ID" value="NZ_QMFB01000002.1"/>
</dbReference>
<dbReference type="InterPro" id="IPR036278">
    <property type="entry name" value="Sialidase_sf"/>
</dbReference>
<reference evidence="2 3" key="1">
    <citation type="journal article" date="2009" name="Int. J. Syst. Evol. Microbiol.">
        <title>Paenibacillus contaminans sp. nov., isolated from a contaminated laboratory plate.</title>
        <authorList>
            <person name="Chou J.H."/>
            <person name="Lee J.H."/>
            <person name="Lin M.C."/>
            <person name="Chang P.S."/>
            <person name="Arun A.B."/>
            <person name="Young C.C."/>
            <person name="Chen W.M."/>
        </authorList>
    </citation>
    <scope>NUCLEOTIDE SEQUENCE [LARGE SCALE GENOMIC DNA]</scope>
    <source>
        <strain evidence="2 3">CKOBP-6</strain>
    </source>
</reference>
<evidence type="ECO:0000313" key="2">
    <source>
        <dbReference type="EMBL" id="RAV22373.1"/>
    </source>
</evidence>
<dbReference type="SUPFAM" id="SSF50939">
    <property type="entry name" value="Sialidases"/>
    <property type="match status" value="1"/>
</dbReference>
<dbReference type="Proteomes" id="UP000250369">
    <property type="component" value="Unassembled WGS sequence"/>
</dbReference>
<comment type="caution">
    <text evidence="2">The sequence shown here is derived from an EMBL/GenBank/DDBJ whole genome shotgun (WGS) entry which is preliminary data.</text>
</comment>
<dbReference type="CDD" id="cd15482">
    <property type="entry name" value="Sialidase_non-viral"/>
    <property type="match status" value="1"/>
</dbReference>
<sequence>MQIKPLKHIVIFEDEQYNTFPSLVVNRNGIVVAGFRQAPDRLRTHGLEHIDPSSKAVVVTSEDGENWCSKVRILYDDYFYGVQDPCLNVLRDGTILSTIFMWKVAEREDVEDNPDYHHGIFHHWAAKPVGSYTIRSSDGGQTWDEPIPTGIEHTYIRGNCAELDDGSILAPLYGYEEGTCHVIVAKTENKGRTWVKYAIIPAEDGYDFYEPNFYRTRSGKLVAFIRSTKKHIEPGEAYTACPLFTSESADNGLTWSRLVKHPYYSPSPFHVLELESGHVLLTYGYRYKPYGIRAILLDPECGNLADAKETVIREDGHGSDIGYTSAVQLKNGTILVAYYYSIAGEEHRYIAGTLCELAAGASAEGDAF</sequence>
<keyword evidence="3" id="KW-1185">Reference proteome</keyword>
<dbReference type="Pfam" id="PF13088">
    <property type="entry name" value="BNR_2"/>
    <property type="match status" value="1"/>
</dbReference>
<dbReference type="PANTHER" id="PTHR43752">
    <property type="entry name" value="BNR/ASP-BOX REPEAT FAMILY PROTEIN"/>
    <property type="match status" value="1"/>
</dbReference>
<dbReference type="PANTHER" id="PTHR43752:SF2">
    <property type="entry name" value="BNR_ASP-BOX REPEAT FAMILY PROTEIN"/>
    <property type="match status" value="1"/>
</dbReference>
<protein>
    <recommendedName>
        <fullName evidence="1">Sialidase domain-containing protein</fullName>
    </recommendedName>
</protein>
<name>A0A329MUL0_9BACL</name>
<evidence type="ECO:0000259" key="1">
    <source>
        <dbReference type="Pfam" id="PF13088"/>
    </source>
</evidence>
<dbReference type="Gene3D" id="2.120.10.10">
    <property type="match status" value="1"/>
</dbReference>
<accession>A0A329MUL0</accession>
<dbReference type="AlphaFoldDB" id="A0A329MUL0"/>
<organism evidence="2 3">
    <name type="scientific">Paenibacillus contaminans</name>
    <dbReference type="NCBI Taxonomy" id="450362"/>
    <lineage>
        <taxon>Bacteria</taxon>
        <taxon>Bacillati</taxon>
        <taxon>Bacillota</taxon>
        <taxon>Bacilli</taxon>
        <taxon>Bacillales</taxon>
        <taxon>Paenibacillaceae</taxon>
        <taxon>Paenibacillus</taxon>
    </lineage>
</organism>
<gene>
    <name evidence="2" type="ORF">DQG23_05365</name>
</gene>
<dbReference type="OrthoDB" id="2524392at2"/>
<dbReference type="EMBL" id="QMFB01000002">
    <property type="protein sequence ID" value="RAV22373.1"/>
    <property type="molecule type" value="Genomic_DNA"/>
</dbReference>
<dbReference type="InterPro" id="IPR011040">
    <property type="entry name" value="Sialidase"/>
</dbReference>
<feature type="domain" description="Sialidase" evidence="1">
    <location>
        <begin position="112"/>
        <end position="284"/>
    </location>
</feature>
<evidence type="ECO:0000313" key="3">
    <source>
        <dbReference type="Proteomes" id="UP000250369"/>
    </source>
</evidence>
<proteinExistence type="predicted"/>